<accession>A0A0G2Y1I5</accession>
<dbReference type="Proteomes" id="UP000241474">
    <property type="component" value="Segment"/>
</dbReference>
<name>A0A0G2Y1I5_MIMIV</name>
<dbReference type="EMBL" id="KM982401">
    <property type="protein sequence ID" value="AKI79533.1"/>
    <property type="molecule type" value="Genomic_DNA"/>
</dbReference>
<evidence type="ECO:0000313" key="2">
    <source>
        <dbReference type="Proteomes" id="UP000241474"/>
    </source>
</evidence>
<organismHost>
    <name type="scientific">Acanthamoeba polyphaga</name>
    <name type="common">Amoeba</name>
    <dbReference type="NCBI Taxonomy" id="5757"/>
</organismHost>
<proteinExistence type="predicted"/>
<reference evidence="1 2" key="1">
    <citation type="submission" date="2014-10" db="EMBL/GenBank/DDBJ databases">
        <title>Pan-genome analysis of Brazilian lineage A amoebal mimiviruses.</title>
        <authorList>
            <person name="Assis F.L."/>
            <person name="Abrahao J.S."/>
            <person name="Kroon E.G."/>
            <person name="Dornas F.P."/>
            <person name="Andrade K.R."/>
            <person name="Borato P.V.M."/>
            <person name="Pilotto M.R."/>
            <person name="Benamar S."/>
            <person name="LaScola B."/>
            <person name="Colson P."/>
        </authorList>
    </citation>
    <scope>NUCLEOTIDE SEQUENCE [LARGE SCALE GENOMIC DNA]</scope>
    <source>
        <strain evidence="1 2">Oyster</strain>
    </source>
</reference>
<evidence type="ECO:0000313" key="1">
    <source>
        <dbReference type="EMBL" id="AKI79533.1"/>
    </source>
</evidence>
<sequence>MFYKIYYIYPNKQLESVEDYEYVDIQSATNCMFDYIWRHKKPKPTQKITDFINMDCTYSIGIFSINVYNKYNKLICITNTNELKFSGKRIEIISRIKKIPITDNYPEHIFYVYDNLPDNTNVAVLCKNMFGENMCEYEADDIAEKISIKILKKYMRNKIYDTDNSNKQTNQFFCDLHILNKIIRYKCYRDDYERFVSEFIIHKLKYNFASVGYYVKPIIVTDKFELCFEYVVKCKIANHFVALVNSVILDEDSDKKDDKYYYCLIKKFCLNNEIDLKSDLFYYLSDYYCPKI</sequence>
<organism evidence="1 2">
    <name type="scientific">Acanthamoeba polyphaga mimivirus</name>
    <name type="common">APMV</name>
    <dbReference type="NCBI Taxonomy" id="212035"/>
    <lineage>
        <taxon>Viruses</taxon>
        <taxon>Varidnaviria</taxon>
        <taxon>Bamfordvirae</taxon>
        <taxon>Nucleocytoviricota</taxon>
        <taxon>Megaviricetes</taxon>
        <taxon>Imitervirales</taxon>
        <taxon>Mimiviridae</taxon>
        <taxon>Megamimivirinae</taxon>
        <taxon>Mimivirus</taxon>
        <taxon>Mimivirus bradfordmassiliense</taxon>
    </lineage>
</organism>
<protein>
    <submittedName>
        <fullName evidence="1">Uncharacterized protein</fullName>
    </submittedName>
</protein>